<dbReference type="EMBL" id="JAUSTT010000002">
    <property type="protein sequence ID" value="MDQ0174574.1"/>
    <property type="molecule type" value="Genomic_DNA"/>
</dbReference>
<dbReference type="SMART" id="SM00347">
    <property type="entry name" value="HTH_MARR"/>
    <property type="match status" value="1"/>
</dbReference>
<dbReference type="InterPro" id="IPR039422">
    <property type="entry name" value="MarR/SlyA-like"/>
</dbReference>
<dbReference type="CDD" id="cd00090">
    <property type="entry name" value="HTH_ARSR"/>
    <property type="match status" value="1"/>
</dbReference>
<evidence type="ECO:0000256" key="1">
    <source>
        <dbReference type="ARBA" id="ARBA00023125"/>
    </source>
</evidence>
<evidence type="ECO:0000313" key="3">
    <source>
        <dbReference type="EMBL" id="MDQ0174574.1"/>
    </source>
</evidence>
<dbReference type="PANTHER" id="PTHR33164:SF101">
    <property type="entry name" value="TRANSCRIPTIONAL REPRESSOR MPRA"/>
    <property type="match status" value="1"/>
</dbReference>
<dbReference type="InterPro" id="IPR011991">
    <property type="entry name" value="ArsR-like_HTH"/>
</dbReference>
<comment type="caution">
    <text evidence="3">The sequence shown here is derived from an EMBL/GenBank/DDBJ whole genome shotgun (WGS) entry which is preliminary data.</text>
</comment>
<accession>A0ABT9WN96</accession>
<dbReference type="PANTHER" id="PTHR33164">
    <property type="entry name" value="TRANSCRIPTIONAL REGULATOR, MARR FAMILY"/>
    <property type="match status" value="1"/>
</dbReference>
<dbReference type="InterPro" id="IPR000835">
    <property type="entry name" value="HTH_MarR-typ"/>
</dbReference>
<dbReference type="GO" id="GO:0003677">
    <property type="term" value="F:DNA binding"/>
    <property type="evidence" value="ECO:0007669"/>
    <property type="project" value="UniProtKB-KW"/>
</dbReference>
<keyword evidence="4" id="KW-1185">Reference proteome</keyword>
<proteinExistence type="predicted"/>
<dbReference type="InterPro" id="IPR036388">
    <property type="entry name" value="WH-like_DNA-bd_sf"/>
</dbReference>
<dbReference type="Pfam" id="PF01047">
    <property type="entry name" value="MarR"/>
    <property type="match status" value="1"/>
</dbReference>
<dbReference type="RefSeq" id="WP_307226166.1">
    <property type="nucleotide sequence ID" value="NZ_JAUSTT010000002.1"/>
</dbReference>
<evidence type="ECO:0000313" key="4">
    <source>
        <dbReference type="Proteomes" id="UP001223586"/>
    </source>
</evidence>
<dbReference type="Proteomes" id="UP001223586">
    <property type="component" value="Unassembled WGS sequence"/>
</dbReference>
<name>A0ABT9WN96_9BACI</name>
<dbReference type="SUPFAM" id="SSF46785">
    <property type="entry name" value="Winged helix' DNA-binding domain"/>
    <property type="match status" value="1"/>
</dbReference>
<dbReference type="InterPro" id="IPR036390">
    <property type="entry name" value="WH_DNA-bd_sf"/>
</dbReference>
<dbReference type="PRINTS" id="PR00598">
    <property type="entry name" value="HTHMARR"/>
</dbReference>
<sequence>MSCNENITSRRLLQAFMQFKKIDWHSRTIAGYKPSEIRMLFCIKNSALKVSEISHHLHVTSPTVTQLVKKLENDGLVKRCIDTKDRRAVWVHLTPKGTEIVKNAEEMMFSSFQGLITFLGEDDSNQLAELLTKVFQYYLEEERYKDANGDIS</sequence>
<feature type="domain" description="HTH marR-type" evidence="2">
    <location>
        <begin position="5"/>
        <end position="136"/>
    </location>
</feature>
<protein>
    <submittedName>
        <fullName evidence="3">DNA-binding MarR family transcriptional regulator</fullName>
    </submittedName>
</protein>
<organism evidence="3 4">
    <name type="scientific">Bacillus chungangensis</name>
    <dbReference type="NCBI Taxonomy" id="587633"/>
    <lineage>
        <taxon>Bacteria</taxon>
        <taxon>Bacillati</taxon>
        <taxon>Bacillota</taxon>
        <taxon>Bacilli</taxon>
        <taxon>Bacillales</taxon>
        <taxon>Bacillaceae</taxon>
        <taxon>Bacillus</taxon>
    </lineage>
</organism>
<evidence type="ECO:0000259" key="2">
    <source>
        <dbReference type="PROSITE" id="PS50995"/>
    </source>
</evidence>
<dbReference type="PROSITE" id="PS50995">
    <property type="entry name" value="HTH_MARR_2"/>
    <property type="match status" value="1"/>
</dbReference>
<dbReference type="Gene3D" id="1.10.10.10">
    <property type="entry name" value="Winged helix-like DNA-binding domain superfamily/Winged helix DNA-binding domain"/>
    <property type="match status" value="1"/>
</dbReference>
<reference evidence="3 4" key="1">
    <citation type="submission" date="2023-07" db="EMBL/GenBank/DDBJ databases">
        <title>Genomic Encyclopedia of Type Strains, Phase IV (KMG-IV): sequencing the most valuable type-strain genomes for metagenomic binning, comparative biology and taxonomic classification.</title>
        <authorList>
            <person name="Goeker M."/>
        </authorList>
    </citation>
    <scope>NUCLEOTIDE SEQUENCE [LARGE SCALE GENOMIC DNA]</scope>
    <source>
        <strain evidence="3 4">DSM 23837</strain>
    </source>
</reference>
<gene>
    <name evidence="3" type="ORF">J2S08_000407</name>
</gene>
<keyword evidence="1 3" id="KW-0238">DNA-binding</keyword>